<reference evidence="5" key="1">
    <citation type="journal article" date="2019" name="Int. J. Syst. Evol. Microbiol.">
        <title>The Global Catalogue of Microorganisms (GCM) 10K type strain sequencing project: providing services to taxonomists for standard genome sequencing and annotation.</title>
        <authorList>
            <consortium name="The Broad Institute Genomics Platform"/>
            <consortium name="The Broad Institute Genome Sequencing Center for Infectious Disease"/>
            <person name="Wu L."/>
            <person name="Ma J."/>
        </authorList>
    </citation>
    <scope>NUCLEOTIDE SEQUENCE [LARGE SCALE GENOMIC DNA]</scope>
    <source>
        <strain evidence="5">JCM 16916</strain>
    </source>
</reference>
<keyword evidence="2" id="KW-0472">Membrane</keyword>
<feature type="transmembrane region" description="Helical" evidence="2">
    <location>
        <begin position="21"/>
        <end position="40"/>
    </location>
</feature>
<evidence type="ECO:0000259" key="3">
    <source>
        <dbReference type="PROSITE" id="PS50887"/>
    </source>
</evidence>
<evidence type="ECO:0000256" key="2">
    <source>
        <dbReference type="SAM" id="Phobius"/>
    </source>
</evidence>
<sequence length="349" mass="38512">MGFIESRQSEARDRAFVGRMYRMRMLGLVLSGLAVAAVLHENGTGPLAWALLLLNVAAWPHLALWRARRSRMPREAELRNLVLDSALGGAWVAVMQFNLLPSVLLMALLTVDKVGVGGWRFLGRTLPPQFGACLLVSALLGFPVQLESSMAVVVASLPFLVGYPLALSAVMYALAHRVAQQNRQLERLNRIDVLTGLPNRRHWDEVAGSELARYLRSRRPAVVMLIDLDNFKEVNDAHGHAAGDEVLRRVAQVLRESVREIDTPARYGGDEFVVLLTEADVRGARDVAERVRTRFLEIRGEAAVSEHCTLSIGLAQADRLLVNADDWVRRADAAMYGAKAGGRDRVNVA</sequence>
<dbReference type="SMART" id="SM00267">
    <property type="entry name" value="GGDEF"/>
    <property type="match status" value="1"/>
</dbReference>
<dbReference type="InterPro" id="IPR050469">
    <property type="entry name" value="Diguanylate_Cyclase"/>
</dbReference>
<dbReference type="InterPro" id="IPR043128">
    <property type="entry name" value="Rev_trsase/Diguanyl_cyclase"/>
</dbReference>
<accession>A0ABP7MYS0</accession>
<feature type="transmembrane region" description="Helical" evidence="2">
    <location>
        <begin position="86"/>
        <end position="109"/>
    </location>
</feature>
<proteinExistence type="predicted"/>
<dbReference type="PANTHER" id="PTHR45138">
    <property type="entry name" value="REGULATORY COMPONENTS OF SENSORY TRANSDUCTION SYSTEM"/>
    <property type="match status" value="1"/>
</dbReference>
<keyword evidence="2" id="KW-1133">Transmembrane helix</keyword>
<dbReference type="NCBIfam" id="TIGR00254">
    <property type="entry name" value="GGDEF"/>
    <property type="match status" value="1"/>
</dbReference>
<dbReference type="EC" id="2.7.7.65" evidence="1"/>
<feature type="transmembrane region" description="Helical" evidence="2">
    <location>
        <begin position="153"/>
        <end position="175"/>
    </location>
</feature>
<name>A0ABP7MYS0_9GAMM</name>
<dbReference type="InterPro" id="IPR029787">
    <property type="entry name" value="Nucleotide_cyclase"/>
</dbReference>
<dbReference type="Gene3D" id="3.30.70.270">
    <property type="match status" value="1"/>
</dbReference>
<dbReference type="PROSITE" id="PS50887">
    <property type="entry name" value="GGDEF"/>
    <property type="match status" value="1"/>
</dbReference>
<protein>
    <recommendedName>
        <fullName evidence="1">diguanylate cyclase</fullName>
        <ecNumber evidence="1">2.7.7.65</ecNumber>
    </recommendedName>
</protein>
<gene>
    <name evidence="4" type="ORF">GCM10022229_25650</name>
</gene>
<dbReference type="PANTHER" id="PTHR45138:SF24">
    <property type="entry name" value="DIGUANYLATE CYCLASE DGCC-RELATED"/>
    <property type="match status" value="1"/>
</dbReference>
<evidence type="ECO:0000313" key="4">
    <source>
        <dbReference type="EMBL" id="GAA3930967.1"/>
    </source>
</evidence>
<dbReference type="CDD" id="cd01949">
    <property type="entry name" value="GGDEF"/>
    <property type="match status" value="1"/>
</dbReference>
<dbReference type="Pfam" id="PF00990">
    <property type="entry name" value="GGDEF"/>
    <property type="match status" value="1"/>
</dbReference>
<dbReference type="InterPro" id="IPR007894">
    <property type="entry name" value="MASE2"/>
</dbReference>
<keyword evidence="5" id="KW-1185">Reference proteome</keyword>
<keyword evidence="2" id="KW-0812">Transmembrane</keyword>
<feature type="transmembrane region" description="Helical" evidence="2">
    <location>
        <begin position="129"/>
        <end position="146"/>
    </location>
</feature>
<organism evidence="4 5">
    <name type="scientific">Luteimonas lutimaris</name>
    <dbReference type="NCBI Taxonomy" id="698645"/>
    <lineage>
        <taxon>Bacteria</taxon>
        <taxon>Pseudomonadati</taxon>
        <taxon>Pseudomonadota</taxon>
        <taxon>Gammaproteobacteria</taxon>
        <taxon>Lysobacterales</taxon>
        <taxon>Lysobacteraceae</taxon>
        <taxon>Luteimonas</taxon>
    </lineage>
</organism>
<dbReference type="SUPFAM" id="SSF55073">
    <property type="entry name" value="Nucleotide cyclase"/>
    <property type="match status" value="1"/>
</dbReference>
<dbReference type="EMBL" id="BAAAZU010000029">
    <property type="protein sequence ID" value="GAA3930967.1"/>
    <property type="molecule type" value="Genomic_DNA"/>
</dbReference>
<evidence type="ECO:0000256" key="1">
    <source>
        <dbReference type="ARBA" id="ARBA00012528"/>
    </source>
</evidence>
<dbReference type="Pfam" id="PF05230">
    <property type="entry name" value="MASE2"/>
    <property type="match status" value="1"/>
</dbReference>
<comment type="caution">
    <text evidence="4">The sequence shown here is derived from an EMBL/GenBank/DDBJ whole genome shotgun (WGS) entry which is preliminary data.</text>
</comment>
<dbReference type="InterPro" id="IPR000160">
    <property type="entry name" value="GGDEF_dom"/>
</dbReference>
<feature type="transmembrane region" description="Helical" evidence="2">
    <location>
        <begin position="46"/>
        <end position="65"/>
    </location>
</feature>
<dbReference type="Proteomes" id="UP001501727">
    <property type="component" value="Unassembled WGS sequence"/>
</dbReference>
<feature type="domain" description="GGDEF" evidence="3">
    <location>
        <begin position="219"/>
        <end position="349"/>
    </location>
</feature>
<evidence type="ECO:0000313" key="5">
    <source>
        <dbReference type="Proteomes" id="UP001501727"/>
    </source>
</evidence>